<evidence type="ECO:0000256" key="6">
    <source>
        <dbReference type="ARBA" id="ARBA00023136"/>
    </source>
</evidence>
<dbReference type="PANTHER" id="PTHR24235">
    <property type="entry name" value="NEUROPEPTIDE Y RECEPTOR"/>
    <property type="match status" value="1"/>
</dbReference>
<feature type="compositionally biased region" description="Polar residues" evidence="9">
    <location>
        <begin position="197"/>
        <end position="206"/>
    </location>
</feature>
<evidence type="ECO:0000256" key="10">
    <source>
        <dbReference type="SAM" id="Phobius"/>
    </source>
</evidence>
<evidence type="ECO:0000313" key="13">
    <source>
        <dbReference type="Proteomes" id="UP001235939"/>
    </source>
</evidence>
<evidence type="ECO:0000256" key="2">
    <source>
        <dbReference type="ARBA" id="ARBA00010663"/>
    </source>
</evidence>
<feature type="domain" description="G-protein coupled receptors family 1 profile" evidence="11">
    <location>
        <begin position="23"/>
        <end position="71"/>
    </location>
</feature>
<keyword evidence="13" id="KW-1185">Reference proteome</keyword>
<evidence type="ECO:0000256" key="3">
    <source>
        <dbReference type="ARBA" id="ARBA00022692"/>
    </source>
</evidence>
<evidence type="ECO:0000256" key="8">
    <source>
        <dbReference type="ARBA" id="ARBA00023224"/>
    </source>
</evidence>
<dbReference type="EMBL" id="CP092886">
    <property type="protein sequence ID" value="UYV84271.1"/>
    <property type="molecule type" value="Genomic_DNA"/>
</dbReference>
<evidence type="ECO:0000259" key="11">
    <source>
        <dbReference type="PROSITE" id="PS50262"/>
    </source>
</evidence>
<proteinExistence type="inferred from homology"/>
<dbReference type="PROSITE" id="PS50262">
    <property type="entry name" value="G_PROTEIN_RECEP_F1_2"/>
    <property type="match status" value="1"/>
</dbReference>
<evidence type="ECO:0000256" key="5">
    <source>
        <dbReference type="ARBA" id="ARBA00023040"/>
    </source>
</evidence>
<comment type="subcellular location">
    <subcellularLocation>
        <location evidence="1">Membrane</location>
        <topology evidence="1">Multi-pass membrane protein</topology>
    </subcellularLocation>
</comment>
<dbReference type="PANTHER" id="PTHR24235:SF29">
    <property type="entry name" value="GH23382P"/>
    <property type="match status" value="1"/>
</dbReference>
<dbReference type="Proteomes" id="UP001235939">
    <property type="component" value="Chromosome X"/>
</dbReference>
<gene>
    <name evidence="12" type="ORF">LAZ67_X001714</name>
</gene>
<keyword evidence="7" id="KW-0675">Receptor</keyword>
<reference evidence="12 13" key="1">
    <citation type="submission" date="2022-03" db="EMBL/GenBank/DDBJ databases">
        <title>A chromosomal length assembly of Cordylochernes scorpioides.</title>
        <authorList>
            <person name="Zeh D."/>
            <person name="Zeh J."/>
        </authorList>
    </citation>
    <scope>NUCLEOTIDE SEQUENCE [LARGE SCALE GENOMIC DNA]</scope>
    <source>
        <strain evidence="12">IN4F17</strain>
        <tissue evidence="12">Whole Body</tissue>
    </source>
</reference>
<organism evidence="12 13">
    <name type="scientific">Cordylochernes scorpioides</name>
    <dbReference type="NCBI Taxonomy" id="51811"/>
    <lineage>
        <taxon>Eukaryota</taxon>
        <taxon>Metazoa</taxon>
        <taxon>Ecdysozoa</taxon>
        <taxon>Arthropoda</taxon>
        <taxon>Chelicerata</taxon>
        <taxon>Arachnida</taxon>
        <taxon>Pseudoscorpiones</taxon>
        <taxon>Cheliferoidea</taxon>
        <taxon>Chernetidae</taxon>
        <taxon>Cordylochernes</taxon>
    </lineage>
</organism>
<feature type="compositionally biased region" description="Low complexity" evidence="9">
    <location>
        <begin position="163"/>
        <end position="178"/>
    </location>
</feature>
<keyword evidence="5" id="KW-0297">G-protein coupled receptor</keyword>
<keyword evidence="8" id="KW-0807">Transducer</keyword>
<dbReference type="Gene3D" id="1.20.1070.10">
    <property type="entry name" value="Rhodopsin 7-helix transmembrane proteins"/>
    <property type="match status" value="1"/>
</dbReference>
<keyword evidence="3 10" id="KW-0812">Transmembrane</keyword>
<feature type="transmembrane region" description="Helical" evidence="10">
    <location>
        <begin position="6"/>
        <end position="31"/>
    </location>
</feature>
<name>A0ABY6LVC3_9ARAC</name>
<dbReference type="InterPro" id="IPR000276">
    <property type="entry name" value="GPCR_Rhodpsn"/>
</dbReference>
<evidence type="ECO:0000256" key="1">
    <source>
        <dbReference type="ARBA" id="ARBA00004141"/>
    </source>
</evidence>
<dbReference type="SUPFAM" id="SSF81321">
    <property type="entry name" value="Family A G protein-coupled receptor-like"/>
    <property type="match status" value="1"/>
</dbReference>
<feature type="region of interest" description="Disordered" evidence="9">
    <location>
        <begin position="187"/>
        <end position="206"/>
    </location>
</feature>
<evidence type="ECO:0000313" key="12">
    <source>
        <dbReference type="EMBL" id="UYV84271.1"/>
    </source>
</evidence>
<keyword evidence="4 10" id="KW-1133">Transmembrane helix</keyword>
<accession>A0ABY6LVC3</accession>
<feature type="compositionally biased region" description="Low complexity" evidence="9">
    <location>
        <begin position="141"/>
        <end position="150"/>
    </location>
</feature>
<feature type="transmembrane region" description="Helical" evidence="10">
    <location>
        <begin position="43"/>
        <end position="63"/>
    </location>
</feature>
<feature type="region of interest" description="Disordered" evidence="9">
    <location>
        <begin position="141"/>
        <end position="178"/>
    </location>
</feature>
<evidence type="ECO:0000256" key="7">
    <source>
        <dbReference type="ARBA" id="ARBA00023170"/>
    </source>
</evidence>
<evidence type="ECO:0000256" key="9">
    <source>
        <dbReference type="SAM" id="MobiDB-lite"/>
    </source>
</evidence>
<sequence length="206" mass="22638">MWFPALVGLFFMYGLLSLAAVVGNAVVLIVIYSLPHQNNCSYLFFNLAISDFIIALITIPFQMQAAILQKWYVLPLISITRDYVKIIIKLRSTSTPGNPHHERDIQLERNKDKVYDLQKLRHLFICLEAFCIHQADSPTPSSSAASSPAANRCPFQGTSATKPSASAPSSSPLLSLPAPSLTITAPTFHPVKEIQDKTTPSNLPST</sequence>
<protein>
    <submittedName>
        <fullName evidence="12">Tkr-3</fullName>
    </submittedName>
</protein>
<dbReference type="InterPro" id="IPR017452">
    <property type="entry name" value="GPCR_Rhodpsn_7TM"/>
</dbReference>
<evidence type="ECO:0000256" key="4">
    <source>
        <dbReference type="ARBA" id="ARBA00022989"/>
    </source>
</evidence>
<comment type="similarity">
    <text evidence="2">Belongs to the G-protein coupled receptor 1 family.</text>
</comment>
<keyword evidence="6 10" id="KW-0472">Membrane</keyword>
<dbReference type="PRINTS" id="PR00237">
    <property type="entry name" value="GPCRRHODOPSN"/>
</dbReference>